<dbReference type="Proteomes" id="UP000054560">
    <property type="component" value="Unassembled WGS sequence"/>
</dbReference>
<proteinExistence type="predicted"/>
<evidence type="ECO:0000256" key="3">
    <source>
        <dbReference type="SAM" id="SignalP"/>
    </source>
</evidence>
<evidence type="ECO:0000256" key="2">
    <source>
        <dbReference type="SAM" id="Phobius"/>
    </source>
</evidence>
<dbReference type="InterPro" id="IPR036249">
    <property type="entry name" value="Thioredoxin-like_sf"/>
</dbReference>
<evidence type="ECO:0000259" key="4">
    <source>
        <dbReference type="Pfam" id="PF00085"/>
    </source>
</evidence>
<dbReference type="InterPro" id="IPR013766">
    <property type="entry name" value="Thioredoxin_domain"/>
</dbReference>
<dbReference type="GO" id="GO:0005783">
    <property type="term" value="C:endoplasmic reticulum"/>
    <property type="evidence" value="ECO:0007669"/>
    <property type="project" value="TreeGrafter"/>
</dbReference>
<dbReference type="GeneID" id="25901559"/>
<keyword evidence="2" id="KW-0812">Transmembrane</keyword>
<dbReference type="GO" id="GO:0003756">
    <property type="term" value="F:protein disulfide isomerase activity"/>
    <property type="evidence" value="ECO:0007669"/>
    <property type="project" value="TreeGrafter"/>
</dbReference>
<feature type="region of interest" description="Disordered" evidence="1">
    <location>
        <begin position="346"/>
        <end position="375"/>
    </location>
</feature>
<organism evidence="5 6">
    <name type="scientific">Sphaeroforma arctica JP610</name>
    <dbReference type="NCBI Taxonomy" id="667725"/>
    <lineage>
        <taxon>Eukaryota</taxon>
        <taxon>Ichthyosporea</taxon>
        <taxon>Ichthyophonida</taxon>
        <taxon>Sphaeroforma</taxon>
    </lineage>
</organism>
<feature type="compositionally biased region" description="Basic and acidic residues" evidence="1">
    <location>
        <begin position="366"/>
        <end position="375"/>
    </location>
</feature>
<keyword evidence="2" id="KW-0472">Membrane</keyword>
<evidence type="ECO:0000313" key="5">
    <source>
        <dbReference type="EMBL" id="KNC86823.1"/>
    </source>
</evidence>
<protein>
    <recommendedName>
        <fullName evidence="4">Thioredoxin domain-containing protein</fullName>
    </recommendedName>
</protein>
<keyword evidence="6" id="KW-1185">Reference proteome</keyword>
<feature type="domain" description="Thioredoxin" evidence="4">
    <location>
        <begin position="192"/>
        <end position="288"/>
    </location>
</feature>
<dbReference type="OrthoDB" id="72053at2759"/>
<dbReference type="RefSeq" id="XP_014160725.1">
    <property type="nucleotide sequence ID" value="XM_014305250.1"/>
</dbReference>
<dbReference type="InterPro" id="IPR051063">
    <property type="entry name" value="PDI"/>
</dbReference>
<feature type="transmembrane region" description="Helical" evidence="2">
    <location>
        <begin position="317"/>
        <end position="341"/>
    </location>
</feature>
<accession>A0A0L0GEV9</accession>
<keyword evidence="3" id="KW-0732">Signal</keyword>
<dbReference type="GO" id="GO:0006457">
    <property type="term" value="P:protein folding"/>
    <property type="evidence" value="ECO:0007669"/>
    <property type="project" value="TreeGrafter"/>
</dbReference>
<dbReference type="eggNOG" id="KOG0191">
    <property type="taxonomic scope" value="Eukaryota"/>
</dbReference>
<dbReference type="AlphaFoldDB" id="A0A0L0GEV9"/>
<dbReference type="EMBL" id="KQ241634">
    <property type="protein sequence ID" value="KNC86823.1"/>
    <property type="molecule type" value="Genomic_DNA"/>
</dbReference>
<dbReference type="PANTHER" id="PTHR45672">
    <property type="entry name" value="PROTEIN DISULFIDE-ISOMERASE C17H9.14C-RELATED"/>
    <property type="match status" value="1"/>
</dbReference>
<dbReference type="SUPFAM" id="SSF52833">
    <property type="entry name" value="Thioredoxin-like"/>
    <property type="match status" value="2"/>
</dbReference>
<reference evidence="5 6" key="1">
    <citation type="submission" date="2011-02" db="EMBL/GenBank/DDBJ databases">
        <title>The Genome Sequence of Sphaeroforma arctica JP610.</title>
        <authorList>
            <consortium name="The Broad Institute Genome Sequencing Platform"/>
            <person name="Russ C."/>
            <person name="Cuomo C."/>
            <person name="Young S.K."/>
            <person name="Zeng Q."/>
            <person name="Gargeya S."/>
            <person name="Alvarado L."/>
            <person name="Berlin A."/>
            <person name="Chapman S.B."/>
            <person name="Chen Z."/>
            <person name="Freedman E."/>
            <person name="Gellesch M."/>
            <person name="Goldberg J."/>
            <person name="Griggs A."/>
            <person name="Gujja S."/>
            <person name="Heilman E."/>
            <person name="Heiman D."/>
            <person name="Howarth C."/>
            <person name="Mehta T."/>
            <person name="Neiman D."/>
            <person name="Pearson M."/>
            <person name="Roberts A."/>
            <person name="Saif S."/>
            <person name="Shea T."/>
            <person name="Shenoy N."/>
            <person name="Sisk P."/>
            <person name="Stolte C."/>
            <person name="Sykes S."/>
            <person name="White J."/>
            <person name="Yandava C."/>
            <person name="Burger G."/>
            <person name="Gray M.W."/>
            <person name="Holland P.W.H."/>
            <person name="King N."/>
            <person name="Lang F.B.F."/>
            <person name="Roger A.J."/>
            <person name="Ruiz-Trillo I."/>
            <person name="Haas B."/>
            <person name="Nusbaum C."/>
            <person name="Birren B."/>
        </authorList>
    </citation>
    <scope>NUCLEOTIDE SEQUENCE [LARGE SCALE GENOMIC DNA]</scope>
    <source>
        <strain evidence="5 6">JP610</strain>
    </source>
</reference>
<feature type="chain" id="PRO_5005539309" description="Thioredoxin domain-containing protein" evidence="3">
    <location>
        <begin position="24"/>
        <end position="375"/>
    </location>
</feature>
<dbReference type="Pfam" id="PF00085">
    <property type="entry name" value="Thioredoxin"/>
    <property type="match status" value="1"/>
</dbReference>
<gene>
    <name evidence="5" type="ORF">SARC_01055</name>
</gene>
<feature type="signal peptide" evidence="3">
    <location>
        <begin position="1"/>
        <end position="23"/>
    </location>
</feature>
<evidence type="ECO:0000313" key="6">
    <source>
        <dbReference type="Proteomes" id="UP000054560"/>
    </source>
</evidence>
<dbReference type="STRING" id="667725.A0A0L0GEV9"/>
<dbReference type="CDD" id="cd02961">
    <property type="entry name" value="PDI_a_family"/>
    <property type="match status" value="2"/>
</dbReference>
<dbReference type="Gene3D" id="3.40.30.10">
    <property type="entry name" value="Glutaredoxin"/>
    <property type="match status" value="2"/>
</dbReference>
<keyword evidence="2" id="KW-1133">Transmembrane helix</keyword>
<sequence>MGIYRPRALLLLVLLGLASLIQATEPIIAVDKTNKDQAAELVDTDVKELDGVLYLGATQLEGTLKSTSFVVCLYYGLWDSRSMDFRPHFQKLAEKVKEEEGDSDGLQFVAVDATTSPELRLDRHAETFPLIRAYLDEKVVAEFKDKYTIENFAMFIEDLRQKKSKNELRSIGPERSLRTISQDPVGQVIPYFKDTYFTELKRQPYTVILFGSRQCPRTNAMVYAYQMAAKKAGTKNVQFATVDALYEANLRARNHISAYPTILIYRNGKNLGSYQGKHGVDDMVKYVNEFVKTHPVEEKRKFEAKKQSRTVWTDEELYLMGAIGVLAVLAVISVLGVRMLLASAPDQKPTSKAHGKGAPASKAAAPKKDTDKKDD</sequence>
<name>A0A0L0GEV9_9EUKA</name>
<evidence type="ECO:0000256" key="1">
    <source>
        <dbReference type="SAM" id="MobiDB-lite"/>
    </source>
</evidence>